<name>A0AC35F930_9BILA</name>
<accession>A0AC35F930</accession>
<evidence type="ECO:0000313" key="1">
    <source>
        <dbReference type="Proteomes" id="UP000887580"/>
    </source>
</evidence>
<proteinExistence type="predicted"/>
<evidence type="ECO:0000313" key="2">
    <source>
        <dbReference type="WBParaSite" id="PS1159_v2.g15029.t1"/>
    </source>
</evidence>
<organism evidence="1 2">
    <name type="scientific">Panagrolaimus sp. PS1159</name>
    <dbReference type="NCBI Taxonomy" id="55785"/>
    <lineage>
        <taxon>Eukaryota</taxon>
        <taxon>Metazoa</taxon>
        <taxon>Ecdysozoa</taxon>
        <taxon>Nematoda</taxon>
        <taxon>Chromadorea</taxon>
        <taxon>Rhabditida</taxon>
        <taxon>Tylenchina</taxon>
        <taxon>Panagrolaimomorpha</taxon>
        <taxon>Panagrolaimoidea</taxon>
        <taxon>Panagrolaimidae</taxon>
        <taxon>Panagrolaimus</taxon>
    </lineage>
</organism>
<dbReference type="WBParaSite" id="PS1159_v2.g15029.t1">
    <property type="protein sequence ID" value="PS1159_v2.g15029.t1"/>
    <property type="gene ID" value="PS1159_v2.g15029"/>
</dbReference>
<sequence>MFLAKHIELTREDILDTFTLPTNCHAVKIIISVDSNSFPSYHIIPEMFSKVEYLPSILQRSIPTKTATIGIYGNISVICHFKDGRYHFLDKWNGVYGKYMLISFAKEKPTFNEAAVEAL</sequence>
<dbReference type="Proteomes" id="UP000887580">
    <property type="component" value="Unplaced"/>
</dbReference>
<protein>
    <submittedName>
        <fullName evidence="2">Uncharacterized protein</fullName>
    </submittedName>
</protein>
<reference evidence="2" key="1">
    <citation type="submission" date="2022-11" db="UniProtKB">
        <authorList>
            <consortium name="WormBaseParasite"/>
        </authorList>
    </citation>
    <scope>IDENTIFICATION</scope>
</reference>